<dbReference type="FunFam" id="1.10.8.10:FF:000036">
    <property type="entry name" value="Toll-interacting protein-like Protein"/>
    <property type="match status" value="1"/>
</dbReference>
<reference evidence="4" key="1">
    <citation type="submission" date="2025-08" db="UniProtKB">
        <authorList>
            <consortium name="RefSeq"/>
        </authorList>
    </citation>
    <scope>IDENTIFICATION</scope>
    <source>
        <tissue evidence="4">Spleen</tissue>
    </source>
</reference>
<feature type="domain" description="CUE" evidence="2">
    <location>
        <begin position="273"/>
        <end position="316"/>
    </location>
</feature>
<protein>
    <submittedName>
        <fullName evidence="4">Toll-interacting protein isoform X3</fullName>
    </submittedName>
</protein>
<accession>A0A6J3RRW8</accession>
<dbReference type="GO" id="GO:0031624">
    <property type="term" value="F:ubiquitin conjugating enzyme binding"/>
    <property type="evidence" value="ECO:0007669"/>
    <property type="project" value="TreeGrafter"/>
</dbReference>
<dbReference type="PANTHER" id="PTHR16461:SF5">
    <property type="entry name" value="TOLL-INTERACTING PROTEIN"/>
    <property type="match status" value="1"/>
</dbReference>
<feature type="region of interest" description="Disordered" evidence="1">
    <location>
        <begin position="106"/>
        <end position="126"/>
    </location>
</feature>
<dbReference type="SMART" id="SM00546">
    <property type="entry name" value="CUE"/>
    <property type="match status" value="1"/>
</dbReference>
<dbReference type="SUPFAM" id="SSF46934">
    <property type="entry name" value="UBA-like"/>
    <property type="match status" value="1"/>
</dbReference>
<dbReference type="PROSITE" id="PS51140">
    <property type="entry name" value="CUE"/>
    <property type="match status" value="1"/>
</dbReference>
<dbReference type="InterPro" id="IPR009060">
    <property type="entry name" value="UBA-like_sf"/>
</dbReference>
<dbReference type="PANTHER" id="PTHR16461">
    <property type="entry name" value="TOLL-INTERACTING PROTEIN"/>
    <property type="match status" value="1"/>
</dbReference>
<evidence type="ECO:0000313" key="3">
    <source>
        <dbReference type="Proteomes" id="UP000245320"/>
    </source>
</evidence>
<evidence type="ECO:0000256" key="1">
    <source>
        <dbReference type="SAM" id="MobiDB-lite"/>
    </source>
</evidence>
<evidence type="ECO:0000259" key="2">
    <source>
        <dbReference type="PROSITE" id="PS51140"/>
    </source>
</evidence>
<dbReference type="Gene3D" id="1.10.8.10">
    <property type="entry name" value="DNA helicase RuvA subunit, C-terminal domain"/>
    <property type="match status" value="1"/>
</dbReference>
<dbReference type="InterPro" id="IPR041799">
    <property type="entry name" value="TOLIP_CUE"/>
</dbReference>
<dbReference type="CTD" id="54472"/>
<dbReference type="GO" id="GO:0006511">
    <property type="term" value="P:ubiquitin-dependent protein catabolic process"/>
    <property type="evidence" value="ECO:0007669"/>
    <property type="project" value="TreeGrafter"/>
</dbReference>
<dbReference type="GO" id="GO:0043130">
    <property type="term" value="F:ubiquitin binding"/>
    <property type="evidence" value="ECO:0007669"/>
    <property type="project" value="InterPro"/>
</dbReference>
<evidence type="ECO:0000313" key="4">
    <source>
        <dbReference type="RefSeq" id="XP_033717347.1"/>
    </source>
</evidence>
<dbReference type="InterPro" id="IPR003892">
    <property type="entry name" value="CUE"/>
</dbReference>
<organism evidence="3 4">
    <name type="scientific">Tursiops truncatus</name>
    <name type="common">Atlantic bottle-nosed dolphin</name>
    <name type="synonym">Delphinus truncatus</name>
    <dbReference type="NCBI Taxonomy" id="9739"/>
    <lineage>
        <taxon>Eukaryota</taxon>
        <taxon>Metazoa</taxon>
        <taxon>Chordata</taxon>
        <taxon>Craniata</taxon>
        <taxon>Vertebrata</taxon>
        <taxon>Euteleostomi</taxon>
        <taxon>Mammalia</taxon>
        <taxon>Eutheria</taxon>
        <taxon>Laurasiatheria</taxon>
        <taxon>Artiodactyla</taxon>
        <taxon>Whippomorpha</taxon>
        <taxon>Cetacea</taxon>
        <taxon>Odontoceti</taxon>
        <taxon>Delphinidae</taxon>
        <taxon>Tursiops</taxon>
    </lineage>
</organism>
<dbReference type="RefSeq" id="XP_033717347.1">
    <property type="nucleotide sequence ID" value="XM_033861456.1"/>
</dbReference>
<dbReference type="AlphaFoldDB" id="A0A6J3RRW8"/>
<sequence length="318" mass="33042">MGCCLGPCLVPSGLRSRDPRVVRRPDVKWSLAAAVSAVARTRCDTLGSSFPFPSSSSGPAAGVCDVPCAAEGACGPGFPPSSQTSIVGPAAAPSCSPGLCSHCGPSRPAPPRGASNGAAVEGSEHRRSGRLAVGRLSVHGLLRSSWESSLLEPPGSTLRCVPECGPHQVYIGELPQDFLRITPTQQQQQIQLDAQAAQQLQYGGALGTVGRLSITVVQSLPAAMMMPPQPVVLMPTVYQQGVGYVPITGMPAVCSPGMVPVALPPAVSAQPRCSEEDLKAIQDMFPNMDREVIRSVLEAQRGSKDAAINSLLQMGEES</sequence>
<dbReference type="Proteomes" id="UP000245320">
    <property type="component" value="Chromosome 8"/>
</dbReference>
<proteinExistence type="predicted"/>
<name>A0A6J3RRW8_TURTR</name>
<keyword evidence="3" id="KW-1185">Reference proteome</keyword>
<dbReference type="Pfam" id="PF02845">
    <property type="entry name" value="CUE"/>
    <property type="match status" value="1"/>
</dbReference>
<gene>
    <name evidence="4" type="primary">TOLLIP</name>
</gene>
<dbReference type="CDD" id="cd14363">
    <property type="entry name" value="CUE_TOLIP"/>
    <property type="match status" value="1"/>
</dbReference>
<dbReference type="GO" id="GO:0005737">
    <property type="term" value="C:cytoplasm"/>
    <property type="evidence" value="ECO:0007669"/>
    <property type="project" value="TreeGrafter"/>
</dbReference>